<comment type="subunit">
    <text evidence="6">Heterooligomer composed of large and small subunits.</text>
</comment>
<keyword evidence="5 6" id="KW-0269">Exonuclease</keyword>
<comment type="function">
    <text evidence="6">Bidirectionally degrades single-stranded DNA into large acid-insoluble oligonucleotides, which are then degraded further into small acid-soluble oligonucleotides.</text>
</comment>
<feature type="region of interest" description="Disordered" evidence="7">
    <location>
        <begin position="1"/>
        <end position="38"/>
    </location>
</feature>
<evidence type="ECO:0000256" key="7">
    <source>
        <dbReference type="SAM" id="MobiDB-lite"/>
    </source>
</evidence>
<organism evidence="8 9">
    <name type="scientific">Bifidobacterium favimelis</name>
    <dbReference type="NCBI Taxonomy" id="3122979"/>
    <lineage>
        <taxon>Bacteria</taxon>
        <taxon>Bacillati</taxon>
        <taxon>Actinomycetota</taxon>
        <taxon>Actinomycetes</taxon>
        <taxon>Bifidobacteriales</taxon>
        <taxon>Bifidobacteriaceae</taxon>
        <taxon>Bifidobacterium</taxon>
    </lineage>
</organism>
<evidence type="ECO:0000256" key="3">
    <source>
        <dbReference type="ARBA" id="ARBA00022722"/>
    </source>
</evidence>
<dbReference type="SUPFAM" id="SSF116842">
    <property type="entry name" value="XseB-like"/>
    <property type="match status" value="1"/>
</dbReference>
<dbReference type="Proteomes" id="UP001373159">
    <property type="component" value="Unassembled WGS sequence"/>
</dbReference>
<comment type="catalytic activity">
    <reaction evidence="6">
        <text>Exonucleolytic cleavage in either 5'- to 3'- or 3'- to 5'-direction to yield nucleoside 5'-phosphates.</text>
        <dbReference type="EC" id="3.1.11.6"/>
    </reaction>
</comment>
<keyword evidence="4 6" id="KW-0378">Hydrolase</keyword>
<evidence type="ECO:0000256" key="6">
    <source>
        <dbReference type="HAMAP-Rule" id="MF_00337"/>
    </source>
</evidence>
<keyword evidence="2 6" id="KW-0963">Cytoplasm</keyword>
<evidence type="ECO:0000313" key="9">
    <source>
        <dbReference type="Proteomes" id="UP001373159"/>
    </source>
</evidence>
<feature type="region of interest" description="Disordered" evidence="7">
    <location>
        <begin position="99"/>
        <end position="118"/>
    </location>
</feature>
<dbReference type="EMBL" id="JBANBB010000001">
    <property type="protein sequence ID" value="MEK0306927.1"/>
    <property type="molecule type" value="Genomic_DNA"/>
</dbReference>
<comment type="subcellular location">
    <subcellularLocation>
        <location evidence="6">Cytoplasm</location>
    </subcellularLocation>
</comment>
<evidence type="ECO:0000256" key="1">
    <source>
        <dbReference type="ARBA" id="ARBA00009998"/>
    </source>
</evidence>
<evidence type="ECO:0000256" key="4">
    <source>
        <dbReference type="ARBA" id="ARBA00022801"/>
    </source>
</evidence>
<evidence type="ECO:0000256" key="5">
    <source>
        <dbReference type="ARBA" id="ARBA00022839"/>
    </source>
</evidence>
<accession>A0ABU8ZNV8</accession>
<dbReference type="Gene3D" id="1.10.287.1040">
    <property type="entry name" value="Exonuclease VII, small subunit"/>
    <property type="match status" value="1"/>
</dbReference>
<dbReference type="HAMAP" id="MF_00337">
    <property type="entry name" value="Exonuc_7_S"/>
    <property type="match status" value="1"/>
</dbReference>
<protein>
    <recommendedName>
        <fullName evidence="6">Exodeoxyribonuclease 7 small subunit</fullName>
        <ecNumber evidence="6">3.1.11.6</ecNumber>
    </recommendedName>
    <alternativeName>
        <fullName evidence="6">Exodeoxyribonuclease VII small subunit</fullName>
        <shortName evidence="6">Exonuclease VII small subunit</shortName>
    </alternativeName>
</protein>
<dbReference type="PANTHER" id="PTHR34137">
    <property type="entry name" value="EXODEOXYRIBONUCLEASE 7 SMALL SUBUNIT"/>
    <property type="match status" value="1"/>
</dbReference>
<evidence type="ECO:0000313" key="8">
    <source>
        <dbReference type="EMBL" id="MEK0306927.1"/>
    </source>
</evidence>
<proteinExistence type="inferred from homology"/>
<comment type="similarity">
    <text evidence="1 6">Belongs to the XseB family.</text>
</comment>
<dbReference type="NCBIfam" id="NF002139">
    <property type="entry name" value="PRK00977.1-3"/>
    <property type="match status" value="1"/>
</dbReference>
<dbReference type="EC" id="3.1.11.6" evidence="6"/>
<dbReference type="RefSeq" id="WP_340469492.1">
    <property type="nucleotide sequence ID" value="NZ_JBANBB010000001.1"/>
</dbReference>
<dbReference type="InterPro" id="IPR037004">
    <property type="entry name" value="Exonuc_VII_ssu_sf"/>
</dbReference>
<evidence type="ECO:0000256" key="2">
    <source>
        <dbReference type="ARBA" id="ARBA00022490"/>
    </source>
</evidence>
<sequence length="118" mass="12598">MSEKAKETGSEKKTDQTAGGDDGQTPQETVLASTLSEKERETIAKLPYEQARDQLIEAVHALEAGGLDLDASMRQWEIGEALAKRAQELLGQVRAKLDAAREEQASAGASAGTQSNLD</sequence>
<dbReference type="GO" id="GO:0008855">
    <property type="term" value="F:exodeoxyribonuclease VII activity"/>
    <property type="evidence" value="ECO:0007669"/>
    <property type="project" value="UniProtKB-EC"/>
</dbReference>
<dbReference type="PANTHER" id="PTHR34137:SF1">
    <property type="entry name" value="EXODEOXYRIBONUCLEASE 7 SMALL SUBUNIT"/>
    <property type="match status" value="1"/>
</dbReference>
<feature type="compositionally biased region" description="Polar residues" evidence="7">
    <location>
        <begin position="24"/>
        <end position="35"/>
    </location>
</feature>
<keyword evidence="9" id="KW-1185">Reference proteome</keyword>
<dbReference type="NCBIfam" id="TIGR01280">
    <property type="entry name" value="xseB"/>
    <property type="match status" value="1"/>
</dbReference>
<gene>
    <name evidence="6" type="primary">xseB</name>
    <name evidence="8" type="ORF">V8P97_05555</name>
</gene>
<dbReference type="InterPro" id="IPR003761">
    <property type="entry name" value="Exonuc_VII_S"/>
</dbReference>
<dbReference type="Pfam" id="PF02609">
    <property type="entry name" value="Exonuc_VII_S"/>
    <property type="match status" value="1"/>
</dbReference>
<keyword evidence="3 6" id="KW-0540">Nuclease</keyword>
<comment type="caution">
    <text evidence="8">The sequence shown here is derived from an EMBL/GenBank/DDBJ whole genome shotgun (WGS) entry which is preliminary data.</text>
</comment>
<feature type="compositionally biased region" description="Basic and acidic residues" evidence="7">
    <location>
        <begin position="1"/>
        <end position="15"/>
    </location>
</feature>
<reference evidence="8 9" key="1">
    <citation type="submission" date="2024-02" db="EMBL/GenBank/DDBJ databases">
        <title>Bifidobacterium honeyensis sp. nov., isolated from the comb honey.</title>
        <authorList>
            <person name="Liu W."/>
            <person name="Li Y."/>
        </authorList>
    </citation>
    <scope>NUCLEOTIDE SEQUENCE [LARGE SCALE GENOMIC DNA]</scope>
    <source>
        <strain evidence="8 9">IMAU50988</strain>
    </source>
</reference>
<name>A0ABU8ZNV8_9BIFI</name>